<keyword evidence="5 8" id="KW-0812">Transmembrane</keyword>
<protein>
    <submittedName>
        <fullName evidence="10">Putative spermidine/putrescine transport system permease protein</fullName>
    </submittedName>
</protein>
<evidence type="ECO:0000259" key="9">
    <source>
        <dbReference type="PROSITE" id="PS50928"/>
    </source>
</evidence>
<dbReference type="InterPro" id="IPR035906">
    <property type="entry name" value="MetI-like_sf"/>
</dbReference>
<evidence type="ECO:0000256" key="2">
    <source>
        <dbReference type="ARBA" id="ARBA00022448"/>
    </source>
</evidence>
<dbReference type="EMBL" id="JACHFM010000002">
    <property type="protein sequence ID" value="MBB5222752.1"/>
    <property type="molecule type" value="Genomic_DNA"/>
</dbReference>
<evidence type="ECO:0000256" key="4">
    <source>
        <dbReference type="ARBA" id="ARBA00022519"/>
    </source>
</evidence>
<dbReference type="GO" id="GO:0055085">
    <property type="term" value="P:transmembrane transport"/>
    <property type="evidence" value="ECO:0007669"/>
    <property type="project" value="InterPro"/>
</dbReference>
<dbReference type="GO" id="GO:0005886">
    <property type="term" value="C:plasma membrane"/>
    <property type="evidence" value="ECO:0007669"/>
    <property type="project" value="UniProtKB-SubCell"/>
</dbReference>
<comment type="caution">
    <text evidence="10">The sequence shown here is derived from an EMBL/GenBank/DDBJ whole genome shotgun (WGS) entry which is preliminary data.</text>
</comment>
<evidence type="ECO:0000313" key="10">
    <source>
        <dbReference type="EMBL" id="MBB5222752.1"/>
    </source>
</evidence>
<evidence type="ECO:0000256" key="6">
    <source>
        <dbReference type="ARBA" id="ARBA00022989"/>
    </source>
</evidence>
<dbReference type="PANTHER" id="PTHR43357:SF4">
    <property type="entry name" value="INNER MEMBRANE ABC TRANSPORTER PERMEASE PROTEIN YDCV"/>
    <property type="match status" value="1"/>
</dbReference>
<name>A0A840SUC6_9RHOB</name>
<keyword evidence="3" id="KW-1003">Cell membrane</keyword>
<dbReference type="PANTHER" id="PTHR43357">
    <property type="entry name" value="INNER MEMBRANE ABC TRANSPORTER PERMEASE PROTEIN YDCV"/>
    <property type="match status" value="1"/>
</dbReference>
<dbReference type="PROSITE" id="PS50928">
    <property type="entry name" value="ABC_TM1"/>
    <property type="match status" value="1"/>
</dbReference>
<dbReference type="SUPFAM" id="SSF161098">
    <property type="entry name" value="MetI-like"/>
    <property type="match status" value="1"/>
</dbReference>
<evidence type="ECO:0000256" key="7">
    <source>
        <dbReference type="ARBA" id="ARBA00023136"/>
    </source>
</evidence>
<keyword evidence="4" id="KW-0997">Cell inner membrane</keyword>
<dbReference type="Gene3D" id="1.10.3720.10">
    <property type="entry name" value="MetI-like"/>
    <property type="match status" value="1"/>
</dbReference>
<keyword evidence="6 8" id="KW-1133">Transmembrane helix</keyword>
<accession>A0A840SUC6</accession>
<keyword evidence="7 8" id="KW-0472">Membrane</keyword>
<dbReference type="AlphaFoldDB" id="A0A840SUC6"/>
<comment type="subcellular location">
    <subcellularLocation>
        <location evidence="1">Cell inner membrane</location>
        <topology evidence="1">Multi-pass membrane protein</topology>
    </subcellularLocation>
    <subcellularLocation>
        <location evidence="8">Cell membrane</location>
        <topology evidence="8">Multi-pass membrane protein</topology>
    </subcellularLocation>
</comment>
<feature type="transmembrane region" description="Helical" evidence="8">
    <location>
        <begin position="231"/>
        <end position="253"/>
    </location>
</feature>
<evidence type="ECO:0000256" key="1">
    <source>
        <dbReference type="ARBA" id="ARBA00004429"/>
    </source>
</evidence>
<feature type="transmembrane region" description="Helical" evidence="8">
    <location>
        <begin position="57"/>
        <end position="83"/>
    </location>
</feature>
<evidence type="ECO:0000313" key="11">
    <source>
        <dbReference type="Proteomes" id="UP000549457"/>
    </source>
</evidence>
<dbReference type="RefSeq" id="WP_184150128.1">
    <property type="nucleotide sequence ID" value="NZ_JACHFM010000002.1"/>
</dbReference>
<keyword evidence="2 8" id="KW-0813">Transport</keyword>
<proteinExistence type="inferred from homology"/>
<dbReference type="InterPro" id="IPR000515">
    <property type="entry name" value="MetI-like"/>
</dbReference>
<reference evidence="10 11" key="1">
    <citation type="submission" date="2020-08" db="EMBL/GenBank/DDBJ databases">
        <title>Genomic Encyclopedia of Type Strains, Phase IV (KMG-IV): sequencing the most valuable type-strain genomes for metagenomic binning, comparative biology and taxonomic classification.</title>
        <authorList>
            <person name="Goeker M."/>
        </authorList>
    </citation>
    <scope>NUCLEOTIDE SEQUENCE [LARGE SCALE GENOMIC DNA]</scope>
    <source>
        <strain evidence="10 11">DSM 101730</strain>
    </source>
</reference>
<sequence length="261" mass="28185">MRKYLLPVYAVAFFTFLLAPVLALTIGSLTEANYVSFPPEGLSLRWYMKIFAEQESMYALIMSLGVATAAATVATAMALPTALALHRYRTPLNKVVYLLVMTPAMLPAVFLGLAFLLFYSALGFGGTPLSLVAGHIMIATPFAVSMNMVGLASNDGALERAARSLGASPIMAFRKITVPSISWSLFAGWGFAFMISFGSLEVSLFLSTSTMVTLPVQIYTGLEWSPLDPSLTAVSSGLVIVTLTVLILTARFVKIDRFLQR</sequence>
<dbReference type="Proteomes" id="UP000549457">
    <property type="component" value="Unassembled WGS sequence"/>
</dbReference>
<feature type="transmembrane region" description="Helical" evidence="8">
    <location>
        <begin position="181"/>
        <end position="206"/>
    </location>
</feature>
<organism evidence="10 11">
    <name type="scientific">Amaricoccus macauensis</name>
    <dbReference type="NCBI Taxonomy" id="57001"/>
    <lineage>
        <taxon>Bacteria</taxon>
        <taxon>Pseudomonadati</taxon>
        <taxon>Pseudomonadota</taxon>
        <taxon>Alphaproteobacteria</taxon>
        <taxon>Rhodobacterales</taxon>
        <taxon>Paracoccaceae</taxon>
        <taxon>Amaricoccus</taxon>
    </lineage>
</organism>
<comment type="similarity">
    <text evidence="8">Belongs to the binding-protein-dependent transport system permease family.</text>
</comment>
<evidence type="ECO:0000256" key="3">
    <source>
        <dbReference type="ARBA" id="ARBA00022475"/>
    </source>
</evidence>
<dbReference type="CDD" id="cd06261">
    <property type="entry name" value="TM_PBP2"/>
    <property type="match status" value="1"/>
</dbReference>
<evidence type="ECO:0000256" key="8">
    <source>
        <dbReference type="RuleBase" id="RU363032"/>
    </source>
</evidence>
<keyword evidence="11" id="KW-1185">Reference proteome</keyword>
<dbReference type="Pfam" id="PF00528">
    <property type="entry name" value="BPD_transp_1"/>
    <property type="match status" value="1"/>
</dbReference>
<evidence type="ECO:0000256" key="5">
    <source>
        <dbReference type="ARBA" id="ARBA00022692"/>
    </source>
</evidence>
<feature type="transmembrane region" description="Helical" evidence="8">
    <location>
        <begin position="131"/>
        <end position="153"/>
    </location>
</feature>
<feature type="domain" description="ABC transmembrane type-1" evidence="9">
    <location>
        <begin position="60"/>
        <end position="249"/>
    </location>
</feature>
<gene>
    <name evidence="10" type="ORF">HNP73_002688</name>
</gene>
<feature type="transmembrane region" description="Helical" evidence="8">
    <location>
        <begin position="95"/>
        <end position="119"/>
    </location>
</feature>